<keyword evidence="2" id="KW-1185">Reference proteome</keyword>
<organism evidence="1 2">
    <name type="scientific">Hermetia illucens</name>
    <name type="common">Black soldier fly</name>
    <dbReference type="NCBI Taxonomy" id="343691"/>
    <lineage>
        <taxon>Eukaryota</taxon>
        <taxon>Metazoa</taxon>
        <taxon>Ecdysozoa</taxon>
        <taxon>Arthropoda</taxon>
        <taxon>Hexapoda</taxon>
        <taxon>Insecta</taxon>
        <taxon>Pterygota</taxon>
        <taxon>Neoptera</taxon>
        <taxon>Endopterygota</taxon>
        <taxon>Diptera</taxon>
        <taxon>Brachycera</taxon>
        <taxon>Stratiomyomorpha</taxon>
        <taxon>Stratiomyidae</taxon>
        <taxon>Hermetiinae</taxon>
        <taxon>Hermetia</taxon>
    </lineage>
</organism>
<name>A0A7R8UIA4_HERIL</name>
<evidence type="ECO:0000313" key="1">
    <source>
        <dbReference type="EMBL" id="CAD7081392.1"/>
    </source>
</evidence>
<reference evidence="1 2" key="1">
    <citation type="submission" date="2020-11" db="EMBL/GenBank/DDBJ databases">
        <authorList>
            <person name="Wallbank WR R."/>
            <person name="Pardo Diaz C."/>
            <person name="Kozak K."/>
            <person name="Martin S."/>
            <person name="Jiggins C."/>
            <person name="Moest M."/>
            <person name="Warren A I."/>
            <person name="Generalovic N T."/>
            <person name="Byers J.R.P. K."/>
            <person name="Montejo-Kovacevich G."/>
            <person name="Yen C E."/>
        </authorList>
    </citation>
    <scope>NUCLEOTIDE SEQUENCE [LARGE SCALE GENOMIC DNA]</scope>
</reference>
<dbReference type="EMBL" id="LR899010">
    <property type="protein sequence ID" value="CAD7081392.1"/>
    <property type="molecule type" value="Genomic_DNA"/>
</dbReference>
<proteinExistence type="predicted"/>
<dbReference type="Proteomes" id="UP000594454">
    <property type="component" value="Chromosome 2"/>
</dbReference>
<protein>
    <submittedName>
        <fullName evidence="1">Uncharacterized protein</fullName>
    </submittedName>
</protein>
<evidence type="ECO:0000313" key="2">
    <source>
        <dbReference type="Proteomes" id="UP000594454"/>
    </source>
</evidence>
<dbReference type="InParanoid" id="A0A7R8UIA4"/>
<sequence length="85" mass="9714">MENAIAIVSLSQCECPRNLLERGVPPRNGELDSSPRRCRLATIGVMKNLDNLFPNLNNQSIHNAQIIKRLILEQLHPQHSKDNYR</sequence>
<gene>
    <name evidence="1" type="ORF">HERILL_LOCUS4499</name>
</gene>
<dbReference type="AlphaFoldDB" id="A0A7R8UIA4"/>
<accession>A0A7R8UIA4</accession>